<dbReference type="KEGG" id="dvv:114326692"/>
<evidence type="ECO:0000313" key="5">
    <source>
        <dbReference type="RefSeq" id="XP_028130908.1"/>
    </source>
</evidence>
<dbReference type="Proteomes" id="UP001652700">
    <property type="component" value="Unplaced"/>
</dbReference>
<feature type="region of interest" description="Disordered" evidence="1">
    <location>
        <begin position="514"/>
        <end position="536"/>
    </location>
</feature>
<proteinExistence type="predicted"/>
<protein>
    <submittedName>
        <fullName evidence="5">Protein spartin</fullName>
    </submittedName>
</protein>
<dbReference type="RefSeq" id="XP_028130908.1">
    <property type="nucleotide sequence ID" value="XM_028275107.1"/>
</dbReference>
<evidence type="ECO:0000259" key="2">
    <source>
        <dbReference type="SMART" id="SM00745"/>
    </source>
</evidence>
<evidence type="ECO:0000256" key="1">
    <source>
        <dbReference type="SAM" id="MobiDB-lite"/>
    </source>
</evidence>
<reference evidence="3" key="2">
    <citation type="submission" date="2025-05" db="UniProtKB">
        <authorList>
            <consortium name="EnsemblMetazoa"/>
        </authorList>
    </citation>
    <scope>IDENTIFICATION</scope>
</reference>
<evidence type="ECO:0000313" key="3">
    <source>
        <dbReference type="EnsemblMetazoa" id="XP_028130908.1"/>
    </source>
</evidence>
<dbReference type="FunCoup" id="A0A6P7FBL2">
    <property type="interactions" value="379"/>
</dbReference>
<sequence length="536" mass="58576">MFSTKQVYSWEKTYQLIKIKHDEAFRAIDQAISLEEQEKQSEAIEKYKEGIRLIDEALSIQVQCPENPDITWEKARVMIQKIKKTRAEVITRINCIQGPSSAHTSILGEDPPSYEEAMSSTDDEGPVTPVTYKDLATALRDLSVDPNQHMHEEVVYTHDNVRVYFISPNGEVVSTLQPEVLTISLVRGTEPNAPAAILQVGTWVYPLVPGVSPCYRTDYGAFVLPDLNADVPGSSVGIILPSDADQEVFDLLESILHGIIGSTPTAEDIRSWRERRATGQAEDYSTYISNKIVDGAHLLSRGIVRGAEKAGDFFNRTTPTIINKVQPAAEPANVPPTLAKTIHVAESATNKAARVTGFIAERVGVATVRLGQYLAPHIQRGGTKLLVKGFKMPEREASNKMQGVLTVAAGAVEGFSTVYRGLETSAGVLGNSLKENTVKIVEHKYGYPASTLTGDTLSTVGNVYNIAYNTRIITPKSLAKRTGAGIIHGYSSSSRASTSFANTEIGVDTRVKRETDNEIEEKITEENNGQNQTKKG</sequence>
<gene>
    <name evidence="5" type="primary">LOC114326692</name>
</gene>
<reference evidence="5" key="1">
    <citation type="submission" date="2025-04" db="UniProtKB">
        <authorList>
            <consortium name="RefSeq"/>
        </authorList>
    </citation>
    <scope>IDENTIFICATION</scope>
    <source>
        <tissue evidence="5">Whole insect</tissue>
    </source>
</reference>
<dbReference type="EnsemblMetazoa" id="XM_028275107.2">
    <property type="protein sequence ID" value="XP_028130908.1"/>
    <property type="gene ID" value="LOC114326692"/>
</dbReference>
<dbReference type="InterPro" id="IPR045036">
    <property type="entry name" value="Spartin-like"/>
</dbReference>
<dbReference type="GO" id="GO:0030514">
    <property type="term" value="P:negative regulation of BMP signaling pathway"/>
    <property type="evidence" value="ECO:0007669"/>
    <property type="project" value="TreeGrafter"/>
</dbReference>
<dbReference type="InterPro" id="IPR007330">
    <property type="entry name" value="MIT_dom"/>
</dbReference>
<accession>A0A6P7FBL2</accession>
<dbReference type="PANTHER" id="PTHR21068">
    <property type="entry name" value="SPARTIN"/>
    <property type="match status" value="1"/>
</dbReference>
<organism evidence="5">
    <name type="scientific">Diabrotica virgifera virgifera</name>
    <name type="common">western corn rootworm</name>
    <dbReference type="NCBI Taxonomy" id="50390"/>
    <lineage>
        <taxon>Eukaryota</taxon>
        <taxon>Metazoa</taxon>
        <taxon>Ecdysozoa</taxon>
        <taxon>Arthropoda</taxon>
        <taxon>Hexapoda</taxon>
        <taxon>Insecta</taxon>
        <taxon>Pterygota</taxon>
        <taxon>Neoptera</taxon>
        <taxon>Endopterygota</taxon>
        <taxon>Coleoptera</taxon>
        <taxon>Polyphaga</taxon>
        <taxon>Cucujiformia</taxon>
        <taxon>Chrysomeloidea</taxon>
        <taxon>Chrysomelidae</taxon>
        <taxon>Galerucinae</taxon>
        <taxon>Diabroticina</taxon>
        <taxon>Diabroticites</taxon>
        <taxon>Diabrotica</taxon>
    </lineage>
</organism>
<feature type="compositionally biased region" description="Basic and acidic residues" evidence="1">
    <location>
        <begin position="514"/>
        <end position="525"/>
    </location>
</feature>
<dbReference type="PANTHER" id="PTHR21068:SF43">
    <property type="entry name" value="SPARTIN"/>
    <property type="match status" value="1"/>
</dbReference>
<feature type="domain" description="MIT" evidence="2">
    <location>
        <begin position="17"/>
        <end position="95"/>
    </location>
</feature>
<dbReference type="OrthoDB" id="20821at2759"/>
<dbReference type="GeneID" id="114326692"/>
<dbReference type="GO" id="GO:0005886">
    <property type="term" value="C:plasma membrane"/>
    <property type="evidence" value="ECO:0007669"/>
    <property type="project" value="TreeGrafter"/>
</dbReference>
<dbReference type="GO" id="GO:0051301">
    <property type="term" value="P:cell division"/>
    <property type="evidence" value="ECO:0007669"/>
    <property type="project" value="TreeGrafter"/>
</dbReference>
<dbReference type="Pfam" id="PF06911">
    <property type="entry name" value="Senescence"/>
    <property type="match status" value="1"/>
</dbReference>
<evidence type="ECO:0000313" key="4">
    <source>
        <dbReference type="Proteomes" id="UP001652700"/>
    </source>
</evidence>
<name>A0A6P7FBL2_DIAVI</name>
<dbReference type="SMART" id="SM00745">
    <property type="entry name" value="MIT"/>
    <property type="match status" value="1"/>
</dbReference>
<dbReference type="InParanoid" id="A0A6P7FBL2"/>
<keyword evidence="4" id="KW-1185">Reference proteome</keyword>
<dbReference type="InterPro" id="IPR009686">
    <property type="entry name" value="Senescence/spartin_C"/>
</dbReference>
<dbReference type="Gene3D" id="1.20.58.80">
    <property type="entry name" value="Phosphotransferase system, lactose/cellobiose-type IIA subunit"/>
    <property type="match status" value="1"/>
</dbReference>
<dbReference type="AlphaFoldDB" id="A0A6P7FBL2"/>